<dbReference type="EMBL" id="IACM01111335">
    <property type="protein sequence ID" value="LAB33948.1"/>
    <property type="molecule type" value="Transcribed_RNA"/>
</dbReference>
<dbReference type="InterPro" id="IPR052107">
    <property type="entry name" value="HEAT6"/>
</dbReference>
<name>A0A2D4MLJ4_9SAUR</name>
<dbReference type="PANTHER" id="PTHR13366:SF0">
    <property type="entry name" value="HEAT REPEAT-CONTAINING PROTEIN 6"/>
    <property type="match status" value="1"/>
</dbReference>
<sequence length="162" mass="17959">MSDGTPALLLRSGAPEWRREPLPVSGEPSLALEKTTTEPCWLLRLCISLAVLPREDCYSDSDTSCLSTVSIYEPSPVRLEALQVLALLVKSYFILAQSFLLELGEVACKCMEEADPSLQLHGAKVSTNIHLMQICSSRSPWITCGLGQLIMWPHKIVEIFKK</sequence>
<dbReference type="AlphaFoldDB" id="A0A2D4MLJ4"/>
<reference evidence="1" key="2">
    <citation type="submission" date="2017-11" db="EMBL/GenBank/DDBJ databases">
        <title>Coralsnake Venomics: Analyses of Venom Gland Transcriptomes and Proteomes of Six Brazilian Taxa.</title>
        <authorList>
            <person name="Aird S.D."/>
            <person name="Jorge da Silva N."/>
            <person name="Qiu L."/>
            <person name="Villar-Briones A."/>
            <person name="Aparecida-Saddi V."/>
            <person name="Campos-Telles M.P."/>
            <person name="Grau M."/>
            <person name="Mikheyev A.S."/>
        </authorList>
    </citation>
    <scope>NUCLEOTIDE SEQUENCE</scope>
    <source>
        <tissue evidence="1">Venom_gland</tissue>
    </source>
</reference>
<reference evidence="1" key="1">
    <citation type="submission" date="2017-07" db="EMBL/GenBank/DDBJ databases">
        <authorList>
            <person name="Mikheyev A."/>
            <person name="Grau M."/>
        </authorList>
    </citation>
    <scope>NUCLEOTIDE SEQUENCE</scope>
    <source>
        <tissue evidence="1">Venom_gland</tissue>
    </source>
</reference>
<accession>A0A2D4MLJ4</accession>
<evidence type="ECO:0000313" key="1">
    <source>
        <dbReference type="EMBL" id="LAB33948.1"/>
    </source>
</evidence>
<dbReference type="PANTHER" id="PTHR13366">
    <property type="entry name" value="MALARIA ANTIGEN-RELATED"/>
    <property type="match status" value="1"/>
</dbReference>
<protein>
    <submittedName>
        <fullName evidence="1">Uncharacterized protein</fullName>
    </submittedName>
</protein>
<organism evidence="1">
    <name type="scientific">Micrurus spixii</name>
    <name type="common">Amazon coral snake</name>
    <dbReference type="NCBI Taxonomy" id="129469"/>
    <lineage>
        <taxon>Eukaryota</taxon>
        <taxon>Metazoa</taxon>
        <taxon>Chordata</taxon>
        <taxon>Craniata</taxon>
        <taxon>Vertebrata</taxon>
        <taxon>Euteleostomi</taxon>
        <taxon>Lepidosauria</taxon>
        <taxon>Squamata</taxon>
        <taxon>Bifurcata</taxon>
        <taxon>Unidentata</taxon>
        <taxon>Episquamata</taxon>
        <taxon>Toxicofera</taxon>
        <taxon>Serpentes</taxon>
        <taxon>Colubroidea</taxon>
        <taxon>Elapidae</taxon>
        <taxon>Elapinae</taxon>
        <taxon>Micrurus</taxon>
    </lineage>
</organism>
<proteinExistence type="predicted"/>